<keyword evidence="2" id="KW-1185">Reference proteome</keyword>
<reference evidence="1" key="1">
    <citation type="submission" date="2022-05" db="EMBL/GenBank/DDBJ databases">
        <title>The Musa troglodytarum L. genome provides insights into the mechanism of non-climacteric behaviour and enrichment of carotenoids.</title>
        <authorList>
            <person name="Wang J."/>
        </authorList>
    </citation>
    <scope>NUCLEOTIDE SEQUENCE</scope>
    <source>
        <tissue evidence="1">Leaf</tissue>
    </source>
</reference>
<protein>
    <submittedName>
        <fullName evidence="1">Uncharacterized protein</fullName>
    </submittedName>
</protein>
<dbReference type="AlphaFoldDB" id="A0A9E7GKT4"/>
<sequence>MQRKHVGIFIGHALSIPPYHHALLARPSMPSSVHAIPPIDYTLPSSPPPPLSFFSSSDTLTWINVYPVSLPGHPRNIHYSEWDRLAPPIRAKQNSMATSTLFFEKKTAAAAAAQTGHKRLHLHSPPVADKVLKLTSNKGTSESSISLQLLDQMIQYSRSFLIR</sequence>
<proteinExistence type="predicted"/>
<organism evidence="1 2">
    <name type="scientific">Musa troglodytarum</name>
    <name type="common">fe'i banana</name>
    <dbReference type="NCBI Taxonomy" id="320322"/>
    <lineage>
        <taxon>Eukaryota</taxon>
        <taxon>Viridiplantae</taxon>
        <taxon>Streptophyta</taxon>
        <taxon>Embryophyta</taxon>
        <taxon>Tracheophyta</taxon>
        <taxon>Spermatophyta</taxon>
        <taxon>Magnoliopsida</taxon>
        <taxon>Liliopsida</taxon>
        <taxon>Zingiberales</taxon>
        <taxon>Musaceae</taxon>
        <taxon>Musa</taxon>
    </lineage>
</organism>
<evidence type="ECO:0000313" key="2">
    <source>
        <dbReference type="Proteomes" id="UP001055439"/>
    </source>
</evidence>
<accession>A0A9E7GKT4</accession>
<dbReference type="Proteomes" id="UP001055439">
    <property type="component" value="Chromosome 6"/>
</dbReference>
<evidence type="ECO:0000313" key="1">
    <source>
        <dbReference type="EMBL" id="URE13839.1"/>
    </source>
</evidence>
<name>A0A9E7GKT4_9LILI</name>
<dbReference type="EMBL" id="CP097508">
    <property type="protein sequence ID" value="URE13839.1"/>
    <property type="molecule type" value="Genomic_DNA"/>
</dbReference>
<gene>
    <name evidence="1" type="ORF">MUK42_34044</name>
</gene>